<evidence type="ECO:0000313" key="2">
    <source>
        <dbReference type="Proteomes" id="UP000552644"/>
    </source>
</evidence>
<dbReference type="SUPFAM" id="SSF51197">
    <property type="entry name" value="Clavaminate synthase-like"/>
    <property type="match status" value="1"/>
</dbReference>
<dbReference type="AlphaFoldDB" id="A0A7W7QIL3"/>
<dbReference type="Pfam" id="PF05721">
    <property type="entry name" value="PhyH"/>
    <property type="match status" value="1"/>
</dbReference>
<dbReference type="PANTHER" id="PTHR20883:SF46">
    <property type="entry name" value="PHYTANOYL-COA HYDROXYLASE"/>
    <property type="match status" value="1"/>
</dbReference>
<reference evidence="1 2" key="1">
    <citation type="submission" date="2020-08" db="EMBL/GenBank/DDBJ databases">
        <title>Genomic Encyclopedia of Type Strains, Phase III (KMG-III): the genomes of soil and plant-associated and newly described type strains.</title>
        <authorList>
            <person name="Whitman W."/>
        </authorList>
    </citation>
    <scope>NUCLEOTIDE SEQUENCE [LARGE SCALE GENOMIC DNA]</scope>
    <source>
        <strain evidence="1 2">CECT 8840</strain>
    </source>
</reference>
<dbReference type="EMBL" id="JACHJP010000001">
    <property type="protein sequence ID" value="MBB4914275.1"/>
    <property type="molecule type" value="Genomic_DNA"/>
</dbReference>
<dbReference type="Gene3D" id="2.60.120.620">
    <property type="entry name" value="q2cbj1_9rhob like domain"/>
    <property type="match status" value="1"/>
</dbReference>
<keyword evidence="2" id="KW-1185">Reference proteome</keyword>
<gene>
    <name evidence="1" type="ORF">FHS44_001347</name>
</gene>
<comment type="caution">
    <text evidence="1">The sequence shown here is derived from an EMBL/GenBank/DDBJ whole genome shotgun (WGS) entry which is preliminary data.</text>
</comment>
<keyword evidence="1" id="KW-0560">Oxidoreductase</keyword>
<protein>
    <submittedName>
        <fullName evidence="1">Ectoine hydroxylase-related dioxygenase (Phytanoyl-CoA dioxygenase family)</fullName>
    </submittedName>
</protein>
<accession>A0A7W7QIL3</accession>
<keyword evidence="1" id="KW-0223">Dioxygenase</keyword>
<dbReference type="RefSeq" id="WP_184712952.1">
    <property type="nucleotide sequence ID" value="NZ_JACHJP010000001.1"/>
</dbReference>
<proteinExistence type="predicted"/>
<organism evidence="1 2">
    <name type="scientific">Streptosporangium saharense</name>
    <dbReference type="NCBI Taxonomy" id="1706840"/>
    <lineage>
        <taxon>Bacteria</taxon>
        <taxon>Bacillati</taxon>
        <taxon>Actinomycetota</taxon>
        <taxon>Actinomycetes</taxon>
        <taxon>Streptosporangiales</taxon>
        <taxon>Streptosporangiaceae</taxon>
        <taxon>Streptosporangium</taxon>
    </lineage>
</organism>
<dbReference type="Proteomes" id="UP000552644">
    <property type="component" value="Unassembled WGS sequence"/>
</dbReference>
<sequence length="252" mass="28012">MPDLVSDEVVEHYRQEGFIRIPGVLTPQEVKSLLEVSLLRLDEAEKVNWDREDGRVMDWVPHVDRASEELRGLALHPRITAIAERLAGVPLRLFKSELLRKGTAGSALTPLHADAPAIPFSGRPVGLTAWVALTDVPVERGCMSYIPGSHLVPHEQDEARERDPFRCPSNLVWEPRVTVPVRAGDVTFHHERVLHLAGRNDTDEVRVSLATVYMDAESVYEPSDLVPDDLGGLLPGQRLDDDHVFPLIGARG</sequence>
<dbReference type="GO" id="GO:0005506">
    <property type="term" value="F:iron ion binding"/>
    <property type="evidence" value="ECO:0007669"/>
    <property type="project" value="UniProtKB-ARBA"/>
</dbReference>
<dbReference type="GO" id="GO:0016706">
    <property type="term" value="F:2-oxoglutarate-dependent dioxygenase activity"/>
    <property type="evidence" value="ECO:0007669"/>
    <property type="project" value="UniProtKB-ARBA"/>
</dbReference>
<dbReference type="PANTHER" id="PTHR20883">
    <property type="entry name" value="PHYTANOYL-COA DIOXYGENASE DOMAIN CONTAINING 1"/>
    <property type="match status" value="1"/>
</dbReference>
<dbReference type="InterPro" id="IPR008775">
    <property type="entry name" value="Phytyl_CoA_dOase-like"/>
</dbReference>
<name>A0A7W7QIL3_9ACTN</name>
<evidence type="ECO:0000313" key="1">
    <source>
        <dbReference type="EMBL" id="MBB4914275.1"/>
    </source>
</evidence>